<proteinExistence type="inferred from homology"/>
<evidence type="ECO:0000256" key="5">
    <source>
        <dbReference type="ARBA" id="ARBA00037026"/>
    </source>
</evidence>
<dbReference type="EC" id="3.5.4.34" evidence="8"/>
<dbReference type="AlphaFoldDB" id="B4M8L0"/>
<evidence type="ECO:0000313" key="13">
    <source>
        <dbReference type="EMBL" id="EDW57536.2"/>
    </source>
</evidence>
<evidence type="ECO:0000256" key="6">
    <source>
        <dbReference type="ARBA" id="ARBA00037784"/>
    </source>
</evidence>
<keyword evidence="1" id="KW-0819">tRNA processing</keyword>
<dbReference type="PANTHER" id="PTHR46516">
    <property type="entry name" value="TRNA-SPECIFIC ADENOSINE DEAMINASE 1"/>
    <property type="match status" value="1"/>
</dbReference>
<organism evidence="13 14">
    <name type="scientific">Drosophila virilis</name>
    <name type="common">Fruit fly</name>
    <dbReference type="NCBI Taxonomy" id="7244"/>
    <lineage>
        <taxon>Eukaryota</taxon>
        <taxon>Metazoa</taxon>
        <taxon>Ecdysozoa</taxon>
        <taxon>Arthropoda</taxon>
        <taxon>Hexapoda</taxon>
        <taxon>Insecta</taxon>
        <taxon>Pterygota</taxon>
        <taxon>Neoptera</taxon>
        <taxon>Endopterygota</taxon>
        <taxon>Diptera</taxon>
        <taxon>Brachycera</taxon>
        <taxon>Muscomorpha</taxon>
        <taxon>Ephydroidea</taxon>
        <taxon>Drosophilidae</taxon>
        <taxon>Drosophila</taxon>
    </lineage>
</organism>
<dbReference type="GO" id="GO:0043829">
    <property type="term" value="F:tRNA-specific adenosine-37 deaminase activity"/>
    <property type="evidence" value="ECO:0007669"/>
    <property type="project" value="UniProtKB-EC"/>
</dbReference>
<keyword evidence="3 13" id="KW-0378">Hydrolase</keyword>
<name>B4M8L0_DROVI</name>
<reference evidence="13 14" key="1">
    <citation type="journal article" date="2007" name="Nature">
        <title>Evolution of genes and genomes on the Drosophila phylogeny.</title>
        <authorList>
            <consortium name="Drosophila 12 Genomes Consortium"/>
            <person name="Clark A.G."/>
            <person name="Eisen M.B."/>
            <person name="Smith D.R."/>
            <person name="Bergman C.M."/>
            <person name="Oliver B."/>
            <person name="Markow T.A."/>
            <person name="Kaufman T.C."/>
            <person name="Kellis M."/>
            <person name="Gelbart W."/>
            <person name="Iyer V.N."/>
            <person name="Pollard D.A."/>
            <person name="Sackton T.B."/>
            <person name="Larracuente A.M."/>
            <person name="Singh N.D."/>
            <person name="Abad J.P."/>
            <person name="Abt D.N."/>
            <person name="Adryan B."/>
            <person name="Aguade M."/>
            <person name="Akashi H."/>
            <person name="Anderson W.W."/>
            <person name="Aquadro C.F."/>
            <person name="Ardell D.H."/>
            <person name="Arguello R."/>
            <person name="Artieri C.G."/>
            <person name="Barbash D.A."/>
            <person name="Barker D."/>
            <person name="Barsanti P."/>
            <person name="Batterham P."/>
            <person name="Batzoglou S."/>
            <person name="Begun D."/>
            <person name="Bhutkar A."/>
            <person name="Blanco E."/>
            <person name="Bosak S.A."/>
            <person name="Bradley R.K."/>
            <person name="Brand A.D."/>
            <person name="Brent M.R."/>
            <person name="Brooks A.N."/>
            <person name="Brown R.H."/>
            <person name="Butlin R.K."/>
            <person name="Caggese C."/>
            <person name="Calvi B.R."/>
            <person name="Bernardo de Carvalho A."/>
            <person name="Caspi A."/>
            <person name="Castrezana S."/>
            <person name="Celniker S.E."/>
            <person name="Chang J.L."/>
            <person name="Chapple C."/>
            <person name="Chatterji S."/>
            <person name="Chinwalla A."/>
            <person name="Civetta A."/>
            <person name="Clifton S.W."/>
            <person name="Comeron J.M."/>
            <person name="Costello J.C."/>
            <person name="Coyne J.A."/>
            <person name="Daub J."/>
            <person name="David R.G."/>
            <person name="Delcher A.L."/>
            <person name="Delehaunty K."/>
            <person name="Do C.B."/>
            <person name="Ebling H."/>
            <person name="Edwards K."/>
            <person name="Eickbush T."/>
            <person name="Evans J.D."/>
            <person name="Filipski A."/>
            <person name="Findeiss S."/>
            <person name="Freyhult E."/>
            <person name="Fulton L."/>
            <person name="Fulton R."/>
            <person name="Garcia A.C."/>
            <person name="Gardiner A."/>
            <person name="Garfield D.A."/>
            <person name="Garvin B.E."/>
            <person name="Gibson G."/>
            <person name="Gilbert D."/>
            <person name="Gnerre S."/>
            <person name="Godfrey J."/>
            <person name="Good R."/>
            <person name="Gotea V."/>
            <person name="Gravely B."/>
            <person name="Greenberg A.J."/>
            <person name="Griffiths-Jones S."/>
            <person name="Gross S."/>
            <person name="Guigo R."/>
            <person name="Gustafson E.A."/>
            <person name="Haerty W."/>
            <person name="Hahn M.W."/>
            <person name="Halligan D.L."/>
            <person name="Halpern A.L."/>
            <person name="Halter G.M."/>
            <person name="Han M.V."/>
            <person name="Heger A."/>
            <person name="Hillier L."/>
            <person name="Hinrichs A.S."/>
            <person name="Holmes I."/>
            <person name="Hoskins R.A."/>
            <person name="Hubisz M.J."/>
            <person name="Hultmark D."/>
            <person name="Huntley M.A."/>
            <person name="Jaffe D.B."/>
            <person name="Jagadeeshan S."/>
            <person name="Jeck W.R."/>
            <person name="Johnson J."/>
            <person name="Jones C.D."/>
            <person name="Jordan W.C."/>
            <person name="Karpen G.H."/>
            <person name="Kataoka E."/>
            <person name="Keightley P.D."/>
            <person name="Kheradpour P."/>
            <person name="Kirkness E.F."/>
            <person name="Koerich L.B."/>
            <person name="Kristiansen K."/>
            <person name="Kudrna D."/>
            <person name="Kulathinal R.J."/>
            <person name="Kumar S."/>
            <person name="Kwok R."/>
            <person name="Lander E."/>
            <person name="Langley C.H."/>
            <person name="Lapoint R."/>
            <person name="Lazzaro B.P."/>
            <person name="Lee S.J."/>
            <person name="Levesque L."/>
            <person name="Li R."/>
            <person name="Lin C.F."/>
            <person name="Lin M.F."/>
            <person name="Lindblad-Toh K."/>
            <person name="Llopart A."/>
            <person name="Long M."/>
            <person name="Low L."/>
            <person name="Lozovsky E."/>
            <person name="Lu J."/>
            <person name="Luo M."/>
            <person name="Machado C.A."/>
            <person name="Makalowski W."/>
            <person name="Marzo M."/>
            <person name="Matsuda M."/>
            <person name="Matzkin L."/>
            <person name="McAllister B."/>
            <person name="McBride C.S."/>
            <person name="McKernan B."/>
            <person name="McKernan K."/>
            <person name="Mendez-Lago M."/>
            <person name="Minx P."/>
            <person name="Mollenhauer M.U."/>
            <person name="Montooth K."/>
            <person name="Mount S.M."/>
            <person name="Mu X."/>
            <person name="Myers E."/>
            <person name="Negre B."/>
            <person name="Newfeld S."/>
            <person name="Nielsen R."/>
            <person name="Noor M.A."/>
            <person name="O'Grady P."/>
            <person name="Pachter L."/>
            <person name="Papaceit M."/>
            <person name="Parisi M.J."/>
            <person name="Parisi M."/>
            <person name="Parts L."/>
            <person name="Pedersen J.S."/>
            <person name="Pesole G."/>
            <person name="Phillippy A.M."/>
            <person name="Ponting C.P."/>
            <person name="Pop M."/>
            <person name="Porcelli D."/>
            <person name="Powell J.R."/>
            <person name="Prohaska S."/>
            <person name="Pruitt K."/>
            <person name="Puig M."/>
            <person name="Quesneville H."/>
            <person name="Ram K.R."/>
            <person name="Rand D."/>
            <person name="Rasmussen M.D."/>
            <person name="Reed L.K."/>
            <person name="Reenan R."/>
            <person name="Reily A."/>
            <person name="Remington K.A."/>
            <person name="Rieger T.T."/>
            <person name="Ritchie M.G."/>
            <person name="Robin C."/>
            <person name="Rogers Y.H."/>
            <person name="Rohde C."/>
            <person name="Rozas J."/>
            <person name="Rubenfield M.J."/>
            <person name="Ruiz A."/>
            <person name="Russo S."/>
            <person name="Salzberg S.L."/>
            <person name="Sanchez-Gracia A."/>
            <person name="Saranga D.J."/>
            <person name="Sato H."/>
            <person name="Schaeffer S.W."/>
            <person name="Schatz M.C."/>
            <person name="Schlenke T."/>
            <person name="Schwartz R."/>
            <person name="Segarra C."/>
            <person name="Singh R.S."/>
            <person name="Sirot L."/>
            <person name="Sirota M."/>
            <person name="Sisneros N.B."/>
            <person name="Smith C.D."/>
            <person name="Smith T.F."/>
            <person name="Spieth J."/>
            <person name="Stage D.E."/>
            <person name="Stark A."/>
            <person name="Stephan W."/>
            <person name="Strausberg R.L."/>
            <person name="Strempel S."/>
            <person name="Sturgill D."/>
            <person name="Sutton G."/>
            <person name="Sutton G.G."/>
            <person name="Tao W."/>
            <person name="Teichmann S."/>
            <person name="Tobari Y.N."/>
            <person name="Tomimura Y."/>
            <person name="Tsolas J.M."/>
            <person name="Valente V.L."/>
            <person name="Venter E."/>
            <person name="Venter J.C."/>
            <person name="Vicario S."/>
            <person name="Vieira F.G."/>
            <person name="Vilella A.J."/>
            <person name="Villasante A."/>
            <person name="Walenz B."/>
            <person name="Wang J."/>
            <person name="Wasserman M."/>
            <person name="Watts T."/>
            <person name="Wilson D."/>
            <person name="Wilson R.K."/>
            <person name="Wing R.A."/>
            <person name="Wolfner M.F."/>
            <person name="Wong A."/>
            <person name="Wong G.K."/>
            <person name="Wu C.I."/>
            <person name="Wu G."/>
            <person name="Yamamoto D."/>
            <person name="Yang H.P."/>
            <person name="Yang S.P."/>
            <person name="Yorke J.A."/>
            <person name="Yoshida K."/>
            <person name="Zdobnov E."/>
            <person name="Zhang P."/>
            <person name="Zhang Y."/>
            <person name="Zimin A.V."/>
            <person name="Baldwin J."/>
            <person name="Abdouelleil A."/>
            <person name="Abdulkadir J."/>
            <person name="Abebe A."/>
            <person name="Abera B."/>
            <person name="Abreu J."/>
            <person name="Acer S.C."/>
            <person name="Aftuck L."/>
            <person name="Alexander A."/>
            <person name="An P."/>
            <person name="Anderson E."/>
            <person name="Anderson S."/>
            <person name="Arachi H."/>
            <person name="Azer M."/>
            <person name="Bachantsang P."/>
            <person name="Barry A."/>
            <person name="Bayul T."/>
            <person name="Berlin A."/>
            <person name="Bessette D."/>
            <person name="Bloom T."/>
            <person name="Blye J."/>
            <person name="Boguslavskiy L."/>
            <person name="Bonnet C."/>
            <person name="Boukhgalter B."/>
            <person name="Bourzgui I."/>
            <person name="Brown A."/>
            <person name="Cahill P."/>
            <person name="Channer S."/>
            <person name="Cheshatsang Y."/>
            <person name="Chuda L."/>
            <person name="Citroen M."/>
            <person name="Collymore A."/>
            <person name="Cooke P."/>
            <person name="Costello M."/>
            <person name="D'Aco K."/>
            <person name="Daza R."/>
            <person name="De Haan G."/>
            <person name="DeGray S."/>
            <person name="DeMaso C."/>
            <person name="Dhargay N."/>
            <person name="Dooley K."/>
            <person name="Dooley E."/>
            <person name="Doricent M."/>
            <person name="Dorje P."/>
            <person name="Dorjee K."/>
            <person name="Dupes A."/>
            <person name="Elong R."/>
            <person name="Falk J."/>
            <person name="Farina A."/>
            <person name="Faro S."/>
            <person name="Ferguson D."/>
            <person name="Fisher S."/>
            <person name="Foley C.D."/>
            <person name="Franke A."/>
            <person name="Friedrich D."/>
            <person name="Gadbois L."/>
            <person name="Gearin G."/>
            <person name="Gearin C.R."/>
            <person name="Giannoukos G."/>
            <person name="Goode T."/>
            <person name="Graham J."/>
            <person name="Grandbois E."/>
            <person name="Grewal S."/>
            <person name="Gyaltsen K."/>
            <person name="Hafez N."/>
            <person name="Hagos B."/>
            <person name="Hall J."/>
            <person name="Henson C."/>
            <person name="Hollinger A."/>
            <person name="Honan T."/>
            <person name="Huard M.D."/>
            <person name="Hughes L."/>
            <person name="Hurhula B."/>
            <person name="Husby M.E."/>
            <person name="Kamat A."/>
            <person name="Kanga B."/>
            <person name="Kashin S."/>
            <person name="Khazanovich D."/>
            <person name="Kisner P."/>
            <person name="Lance K."/>
            <person name="Lara M."/>
            <person name="Lee W."/>
            <person name="Lennon N."/>
            <person name="Letendre F."/>
            <person name="LeVine R."/>
            <person name="Lipovsky A."/>
            <person name="Liu X."/>
            <person name="Liu J."/>
            <person name="Liu S."/>
            <person name="Lokyitsang T."/>
            <person name="Lokyitsang Y."/>
            <person name="Lubonja R."/>
            <person name="Lui A."/>
            <person name="MacDonald P."/>
            <person name="Magnisalis V."/>
            <person name="Maru K."/>
            <person name="Matthews C."/>
            <person name="McCusker W."/>
            <person name="McDonough S."/>
            <person name="Mehta T."/>
            <person name="Meldrim J."/>
            <person name="Meneus L."/>
            <person name="Mihai O."/>
            <person name="Mihalev A."/>
            <person name="Mihova T."/>
            <person name="Mittelman R."/>
            <person name="Mlenga V."/>
            <person name="Montmayeur A."/>
            <person name="Mulrain L."/>
            <person name="Navidi A."/>
            <person name="Naylor J."/>
            <person name="Negash T."/>
            <person name="Nguyen T."/>
            <person name="Nguyen N."/>
            <person name="Nicol R."/>
            <person name="Norbu C."/>
            <person name="Norbu N."/>
            <person name="Novod N."/>
            <person name="O'Neill B."/>
            <person name="Osman S."/>
            <person name="Markiewicz E."/>
            <person name="Oyono O.L."/>
            <person name="Patti C."/>
            <person name="Phunkhang P."/>
            <person name="Pierre F."/>
            <person name="Priest M."/>
            <person name="Raghuraman S."/>
            <person name="Rege F."/>
            <person name="Reyes R."/>
            <person name="Rise C."/>
            <person name="Rogov P."/>
            <person name="Ross K."/>
            <person name="Ryan E."/>
            <person name="Settipalli S."/>
            <person name="Shea T."/>
            <person name="Sherpa N."/>
            <person name="Shi L."/>
            <person name="Shih D."/>
            <person name="Sparrow T."/>
            <person name="Spaulding J."/>
            <person name="Stalker J."/>
            <person name="Stange-Thomann N."/>
            <person name="Stavropoulos S."/>
            <person name="Stone C."/>
            <person name="Strader C."/>
            <person name="Tesfaye S."/>
            <person name="Thomson T."/>
            <person name="Thoulutsang Y."/>
            <person name="Thoulutsang D."/>
            <person name="Topham K."/>
            <person name="Topping I."/>
            <person name="Tsamla T."/>
            <person name="Vassiliev H."/>
            <person name="Vo A."/>
            <person name="Wangchuk T."/>
            <person name="Wangdi T."/>
            <person name="Weiand M."/>
            <person name="Wilkinson J."/>
            <person name="Wilson A."/>
            <person name="Yadav S."/>
            <person name="Young G."/>
            <person name="Yu Q."/>
            <person name="Zembek L."/>
            <person name="Zhong D."/>
            <person name="Zimmer A."/>
            <person name="Zwirko Z."/>
            <person name="Jaffe D.B."/>
            <person name="Alvarez P."/>
            <person name="Brockman W."/>
            <person name="Butler J."/>
            <person name="Chin C."/>
            <person name="Gnerre S."/>
            <person name="Grabherr M."/>
            <person name="Kleber M."/>
            <person name="Mauceli E."/>
            <person name="MacCallum I."/>
        </authorList>
    </citation>
    <scope>NUCLEOTIDE SEQUENCE [LARGE SCALE GENOMIC DNA]</scope>
    <source>
        <strain evidence="14">Tucson 15010-1051.87</strain>
    </source>
</reference>
<dbReference type="SMART" id="SM00552">
    <property type="entry name" value="ADEAMc"/>
    <property type="match status" value="1"/>
</dbReference>
<dbReference type="eggNOG" id="KOG2777">
    <property type="taxonomic scope" value="Eukaryota"/>
</dbReference>
<evidence type="ECO:0000256" key="7">
    <source>
        <dbReference type="ARBA" id="ARBA00038326"/>
    </source>
</evidence>
<dbReference type="GO" id="GO:0003723">
    <property type="term" value="F:RNA binding"/>
    <property type="evidence" value="ECO:0007669"/>
    <property type="project" value="InterPro"/>
</dbReference>
<evidence type="ECO:0000256" key="8">
    <source>
        <dbReference type="ARBA" id="ARBA00038940"/>
    </source>
</evidence>
<evidence type="ECO:0000256" key="2">
    <source>
        <dbReference type="ARBA" id="ARBA00022723"/>
    </source>
</evidence>
<protein>
    <recommendedName>
        <fullName evidence="9">tRNA-specific adenosine deaminase 1</fullName>
        <ecNumber evidence="8">3.5.4.34</ecNumber>
    </recommendedName>
    <alternativeName>
        <fullName evidence="10">tRNA-specific adenosine-37 deaminase</fullName>
    </alternativeName>
</protein>
<evidence type="ECO:0000256" key="9">
    <source>
        <dbReference type="ARBA" id="ARBA00040502"/>
    </source>
</evidence>
<dbReference type="GO" id="GO:0008033">
    <property type="term" value="P:tRNA processing"/>
    <property type="evidence" value="ECO:0007669"/>
    <property type="project" value="UniProtKB-KW"/>
</dbReference>
<comment type="cofactor">
    <cofactor evidence="5">
        <name>1D-myo-inositol hexakisphosphate</name>
        <dbReference type="ChEBI" id="CHEBI:58130"/>
    </cofactor>
</comment>
<comment type="catalytic activity">
    <reaction evidence="11">
        <text>adenosine(37) in tRNA(Ala) + H2O + H(+) = inosine(37) in tRNA(Ala) + NH4(+)</text>
        <dbReference type="Rhea" id="RHEA:50968"/>
        <dbReference type="Rhea" id="RHEA-COMP:12855"/>
        <dbReference type="Rhea" id="RHEA-COMP:12856"/>
        <dbReference type="ChEBI" id="CHEBI:15377"/>
        <dbReference type="ChEBI" id="CHEBI:15378"/>
        <dbReference type="ChEBI" id="CHEBI:28938"/>
        <dbReference type="ChEBI" id="CHEBI:74411"/>
        <dbReference type="ChEBI" id="CHEBI:82852"/>
        <dbReference type="EC" id="3.5.4.34"/>
    </reaction>
</comment>
<dbReference type="InParanoid" id="B4M8L0"/>
<evidence type="ECO:0000256" key="10">
    <source>
        <dbReference type="ARBA" id="ARBA00041760"/>
    </source>
</evidence>
<keyword evidence="14" id="KW-1185">Reference proteome</keyword>
<comment type="function">
    <text evidence="6">Specifically deaminates adenosine-37 to inosine in tRNA-Ala.</text>
</comment>
<dbReference type="FunCoup" id="B4M8L0">
    <property type="interactions" value="1714"/>
</dbReference>
<dbReference type="PANTHER" id="PTHR46516:SF1">
    <property type="entry name" value="TRNA-SPECIFIC ADENOSINE DEAMINASE 1"/>
    <property type="match status" value="1"/>
</dbReference>
<evidence type="ECO:0000256" key="11">
    <source>
        <dbReference type="ARBA" id="ARBA00047635"/>
    </source>
</evidence>
<comment type="similarity">
    <text evidence="7">Belongs to the ADAT1 family.</text>
</comment>
<keyword evidence="4" id="KW-0862">Zinc</keyword>
<evidence type="ECO:0000259" key="12">
    <source>
        <dbReference type="PROSITE" id="PS50141"/>
    </source>
</evidence>
<sequence length="428" mass="48308">MLSQLLSNCIQMCLKTKDKPTVQQIAELCYSKFRDLPKTGKPTSSQWTVLAGIVQYDRGTQTSKVVALATGTRCIGASKLCAKGFVINDSHAEVLARRAFLRYLHNQLLKANAQKDQQQDAAQSIFSWKSAAGCFTLNEQLEYHFLSTQTPCGDACIVVDSEPSILPAKRSRLEPKAALPLATSSTVFTGAKLICQQKDQCDDMLQTPAALRTKPGRGERTLSMSCSDKLSRWNVMGVQGALLDMLIDKPIYFSSLNFCCAEARLESLQRAVYQRWRGRNCSLGRYQPQKPCIRIDNRLKFEHAQYAERQPAPTSLIWAQLPESLRPYEIAVDGKRQGVTKQKLNTVQAALAVSKYRLLLNFLDLLHCCQELREKFGLHLTDLQTISYAECKALAKDYQLAWRQLKCEYFKQWTCKPKELLQFGKQTA</sequence>
<dbReference type="STRING" id="7244.B4M8L0"/>
<evidence type="ECO:0000256" key="3">
    <source>
        <dbReference type="ARBA" id="ARBA00022801"/>
    </source>
</evidence>
<dbReference type="KEGG" id="dvi:6634335"/>
<dbReference type="OrthoDB" id="416253at2759"/>
<gene>
    <name evidence="13" type="primary">Dvir\GJ18090</name>
    <name evidence="13" type="ORF">Dvir_GJ18090</name>
</gene>
<feature type="domain" description="A to I editase" evidence="12">
    <location>
        <begin position="67"/>
        <end position="423"/>
    </location>
</feature>
<evidence type="ECO:0000256" key="1">
    <source>
        <dbReference type="ARBA" id="ARBA00022694"/>
    </source>
</evidence>
<dbReference type="GO" id="GO:0046872">
    <property type="term" value="F:metal ion binding"/>
    <property type="evidence" value="ECO:0007669"/>
    <property type="project" value="UniProtKB-KW"/>
</dbReference>
<dbReference type="PROSITE" id="PS50141">
    <property type="entry name" value="A_DEAMIN_EDITASE"/>
    <property type="match status" value="1"/>
</dbReference>
<dbReference type="InterPro" id="IPR002466">
    <property type="entry name" value="A_deamin"/>
</dbReference>
<dbReference type="Pfam" id="PF02137">
    <property type="entry name" value="A_deamin"/>
    <property type="match status" value="1"/>
</dbReference>
<evidence type="ECO:0000256" key="4">
    <source>
        <dbReference type="ARBA" id="ARBA00022833"/>
    </source>
</evidence>
<dbReference type="EMBL" id="CH940654">
    <property type="protein sequence ID" value="EDW57536.2"/>
    <property type="molecule type" value="Genomic_DNA"/>
</dbReference>
<accession>B4M8L0</accession>
<evidence type="ECO:0000313" key="14">
    <source>
        <dbReference type="Proteomes" id="UP000008792"/>
    </source>
</evidence>
<dbReference type="Proteomes" id="UP000008792">
    <property type="component" value="Unassembled WGS sequence"/>
</dbReference>
<keyword evidence="2" id="KW-0479">Metal-binding</keyword>
<dbReference type="HOGENOM" id="CLU_005382_5_2_1"/>